<dbReference type="InterPro" id="IPR037235">
    <property type="entry name" value="TRCF-like_C_D7"/>
</dbReference>
<organism evidence="12 13">
    <name type="scientific">Peredibacter starrii</name>
    <dbReference type="NCBI Taxonomy" id="28202"/>
    <lineage>
        <taxon>Bacteria</taxon>
        <taxon>Pseudomonadati</taxon>
        <taxon>Bdellovibrionota</taxon>
        <taxon>Bacteriovoracia</taxon>
        <taxon>Bacteriovoracales</taxon>
        <taxon>Bacteriovoracaceae</taxon>
        <taxon>Peredibacter</taxon>
    </lineage>
</organism>
<comment type="function">
    <text evidence="9">Couples transcription and DNA repair by recognizing RNA polymerase (RNAP) stalled at DNA lesions. Mediates ATP-dependent release of RNAP and its truncated transcript from the DNA, and recruitment of nucleotide excision repair machinery to the damaged site.</text>
</comment>
<evidence type="ECO:0000256" key="8">
    <source>
        <dbReference type="ARBA" id="ARBA00023204"/>
    </source>
</evidence>
<dbReference type="InterPro" id="IPR005118">
    <property type="entry name" value="TRCF_C"/>
</dbReference>
<dbReference type="GO" id="GO:0003678">
    <property type="term" value="F:DNA helicase activity"/>
    <property type="evidence" value="ECO:0007669"/>
    <property type="project" value="TreeGrafter"/>
</dbReference>
<dbReference type="EMBL" id="CP139487">
    <property type="protein sequence ID" value="WPU65416.1"/>
    <property type="molecule type" value="Genomic_DNA"/>
</dbReference>
<accession>A0AAX4HQN4</accession>
<evidence type="ECO:0000256" key="9">
    <source>
        <dbReference type="HAMAP-Rule" id="MF_00969"/>
    </source>
</evidence>
<keyword evidence="5" id="KW-0347">Helicase</keyword>
<keyword evidence="8 9" id="KW-0234">DNA repair</keyword>
<keyword evidence="1 9" id="KW-0963">Cytoplasm</keyword>
<evidence type="ECO:0000256" key="4">
    <source>
        <dbReference type="ARBA" id="ARBA00022801"/>
    </source>
</evidence>
<protein>
    <recommendedName>
        <fullName evidence="9">Transcription-repair-coupling factor</fullName>
        <shortName evidence="9">TRCF</shortName>
        <ecNumber evidence="9">3.6.4.-</ecNumber>
    </recommendedName>
</protein>
<name>A0AAX4HQN4_9BACT</name>
<evidence type="ECO:0000313" key="13">
    <source>
        <dbReference type="Proteomes" id="UP001324634"/>
    </source>
</evidence>
<dbReference type="RefSeq" id="WP_321395838.1">
    <property type="nucleotide sequence ID" value="NZ_CP139487.1"/>
</dbReference>
<dbReference type="GO" id="GO:0016787">
    <property type="term" value="F:hydrolase activity"/>
    <property type="evidence" value="ECO:0007669"/>
    <property type="project" value="UniProtKB-KW"/>
</dbReference>
<evidence type="ECO:0000256" key="5">
    <source>
        <dbReference type="ARBA" id="ARBA00022806"/>
    </source>
</evidence>
<dbReference type="InterPro" id="IPR027417">
    <property type="entry name" value="P-loop_NTPase"/>
</dbReference>
<feature type="domain" description="Helicase C-terminal" evidence="11">
    <location>
        <begin position="810"/>
        <end position="969"/>
    </location>
</feature>
<dbReference type="PROSITE" id="PS51194">
    <property type="entry name" value="HELICASE_CTER"/>
    <property type="match status" value="1"/>
</dbReference>
<dbReference type="SUPFAM" id="SSF143517">
    <property type="entry name" value="TRCF domain-like"/>
    <property type="match status" value="1"/>
</dbReference>
<dbReference type="GO" id="GO:0003684">
    <property type="term" value="F:damaged DNA binding"/>
    <property type="evidence" value="ECO:0007669"/>
    <property type="project" value="InterPro"/>
</dbReference>
<reference evidence="12 13" key="1">
    <citation type="submission" date="2023-11" db="EMBL/GenBank/DDBJ databases">
        <title>Peredibacter starrii A3.12.</title>
        <authorList>
            <person name="Mitchell R.J."/>
        </authorList>
    </citation>
    <scope>NUCLEOTIDE SEQUENCE [LARGE SCALE GENOMIC DNA]</scope>
    <source>
        <strain evidence="12 13">A3.12</strain>
    </source>
</reference>
<keyword evidence="6 9" id="KW-0067">ATP-binding</keyword>
<dbReference type="InterPro" id="IPR011545">
    <property type="entry name" value="DEAD/DEAH_box_helicase_dom"/>
</dbReference>
<evidence type="ECO:0000256" key="2">
    <source>
        <dbReference type="ARBA" id="ARBA00022741"/>
    </source>
</evidence>
<dbReference type="Gene3D" id="3.40.50.300">
    <property type="entry name" value="P-loop containing nucleotide triphosphate hydrolases"/>
    <property type="match status" value="2"/>
</dbReference>
<keyword evidence="3 9" id="KW-0227">DNA damage</keyword>
<dbReference type="AlphaFoldDB" id="A0AAX4HQN4"/>
<keyword evidence="4 9" id="KW-0378">Hydrolase</keyword>
<dbReference type="HAMAP" id="MF_00969">
    <property type="entry name" value="TRCF"/>
    <property type="match status" value="1"/>
</dbReference>
<dbReference type="NCBIfam" id="TIGR00580">
    <property type="entry name" value="mfd"/>
    <property type="match status" value="1"/>
</dbReference>
<comment type="similarity">
    <text evidence="9">In the N-terminal section; belongs to the UvrB family.</text>
</comment>
<dbReference type="Gene3D" id="2.40.10.170">
    <property type="match status" value="1"/>
</dbReference>
<dbReference type="EC" id="3.6.4.-" evidence="9"/>
<keyword evidence="7 9" id="KW-0238">DNA-binding</keyword>
<comment type="similarity">
    <text evidence="9">In the C-terminal section; belongs to the helicase family. RecG subfamily.</text>
</comment>
<dbReference type="GO" id="GO:0006355">
    <property type="term" value="P:regulation of DNA-templated transcription"/>
    <property type="evidence" value="ECO:0007669"/>
    <property type="project" value="UniProtKB-UniRule"/>
</dbReference>
<evidence type="ECO:0000256" key="7">
    <source>
        <dbReference type="ARBA" id="ARBA00023125"/>
    </source>
</evidence>
<dbReference type="SMART" id="SM00487">
    <property type="entry name" value="DEXDc"/>
    <property type="match status" value="1"/>
</dbReference>
<dbReference type="InterPro" id="IPR036101">
    <property type="entry name" value="CarD-like/TRCF_RID_sf"/>
</dbReference>
<dbReference type="CDD" id="cd17991">
    <property type="entry name" value="DEXHc_TRCF"/>
    <property type="match status" value="1"/>
</dbReference>
<dbReference type="Pfam" id="PF00270">
    <property type="entry name" value="DEAD"/>
    <property type="match status" value="1"/>
</dbReference>
<dbReference type="KEGG" id="psti:SOO65_01500"/>
<dbReference type="SUPFAM" id="SSF141259">
    <property type="entry name" value="CarD-like"/>
    <property type="match status" value="1"/>
</dbReference>
<dbReference type="PROSITE" id="PS51192">
    <property type="entry name" value="HELICASE_ATP_BIND_1"/>
    <property type="match status" value="1"/>
</dbReference>
<dbReference type="Gene3D" id="3.40.50.11180">
    <property type="match status" value="1"/>
</dbReference>
<dbReference type="PANTHER" id="PTHR47964">
    <property type="entry name" value="ATP-DEPENDENT DNA HELICASE HOMOLOG RECG, CHLOROPLASTIC"/>
    <property type="match status" value="1"/>
</dbReference>
<dbReference type="GO" id="GO:0005524">
    <property type="term" value="F:ATP binding"/>
    <property type="evidence" value="ECO:0007669"/>
    <property type="project" value="UniProtKB-UniRule"/>
</dbReference>
<dbReference type="Pfam" id="PF03461">
    <property type="entry name" value="TRCF"/>
    <property type="match status" value="1"/>
</dbReference>
<dbReference type="Pfam" id="PF00271">
    <property type="entry name" value="Helicase_C"/>
    <property type="match status" value="1"/>
</dbReference>
<dbReference type="SMART" id="SM01058">
    <property type="entry name" value="CarD_TRCF"/>
    <property type="match status" value="1"/>
</dbReference>
<dbReference type="InterPro" id="IPR001650">
    <property type="entry name" value="Helicase_C-like"/>
</dbReference>
<dbReference type="InterPro" id="IPR003711">
    <property type="entry name" value="CarD-like/TRCF_RID"/>
</dbReference>
<dbReference type="InterPro" id="IPR004576">
    <property type="entry name" value="Mfd"/>
</dbReference>
<dbReference type="InterPro" id="IPR041471">
    <property type="entry name" value="UvrB_inter"/>
</dbReference>
<dbReference type="InterPro" id="IPR047112">
    <property type="entry name" value="RecG/Mfd"/>
</dbReference>
<feature type="domain" description="Helicase ATP-binding" evidence="10">
    <location>
        <begin position="628"/>
        <end position="789"/>
    </location>
</feature>
<evidence type="ECO:0000256" key="3">
    <source>
        <dbReference type="ARBA" id="ARBA00022763"/>
    </source>
</evidence>
<dbReference type="PANTHER" id="PTHR47964:SF1">
    <property type="entry name" value="ATP-DEPENDENT DNA HELICASE HOMOLOG RECG, CHLOROPLASTIC"/>
    <property type="match status" value="1"/>
</dbReference>
<proteinExistence type="inferred from homology"/>
<dbReference type="GO" id="GO:0000716">
    <property type="term" value="P:transcription-coupled nucleotide-excision repair, DNA damage recognition"/>
    <property type="evidence" value="ECO:0007669"/>
    <property type="project" value="UniProtKB-UniRule"/>
</dbReference>
<dbReference type="Proteomes" id="UP001324634">
    <property type="component" value="Chromosome"/>
</dbReference>
<dbReference type="Gene3D" id="3.90.1150.50">
    <property type="entry name" value="Transcription-repair-coupling factor, D7 domain"/>
    <property type="match status" value="1"/>
</dbReference>
<dbReference type="GO" id="GO:0005737">
    <property type="term" value="C:cytoplasm"/>
    <property type="evidence" value="ECO:0007669"/>
    <property type="project" value="UniProtKB-SubCell"/>
</dbReference>
<dbReference type="Pfam" id="PF02559">
    <property type="entry name" value="CarD_TRCF_RID"/>
    <property type="match status" value="1"/>
</dbReference>
<dbReference type="SUPFAM" id="SSF52540">
    <property type="entry name" value="P-loop containing nucleoside triphosphate hydrolases"/>
    <property type="match status" value="3"/>
</dbReference>
<evidence type="ECO:0000259" key="11">
    <source>
        <dbReference type="PROSITE" id="PS51194"/>
    </source>
</evidence>
<evidence type="ECO:0000259" key="10">
    <source>
        <dbReference type="PROSITE" id="PS51192"/>
    </source>
</evidence>
<dbReference type="Gene3D" id="3.30.2060.10">
    <property type="entry name" value="Penicillin-binding protein 1b domain"/>
    <property type="match status" value="1"/>
</dbReference>
<dbReference type="SMART" id="SM00490">
    <property type="entry name" value="HELICc"/>
    <property type="match status" value="1"/>
</dbReference>
<dbReference type="InterPro" id="IPR014001">
    <property type="entry name" value="Helicase_ATP-bd"/>
</dbReference>
<keyword evidence="13" id="KW-1185">Reference proteome</keyword>
<dbReference type="Pfam" id="PF17757">
    <property type="entry name" value="UvrB_inter"/>
    <property type="match status" value="1"/>
</dbReference>
<evidence type="ECO:0000313" key="12">
    <source>
        <dbReference type="EMBL" id="WPU65416.1"/>
    </source>
</evidence>
<evidence type="ECO:0000256" key="6">
    <source>
        <dbReference type="ARBA" id="ARBA00022840"/>
    </source>
</evidence>
<comment type="subcellular location">
    <subcellularLocation>
        <location evidence="9">Cytoplasm</location>
    </subcellularLocation>
</comment>
<gene>
    <name evidence="9 12" type="primary">mfd</name>
    <name evidence="12" type="ORF">SOO65_01500</name>
</gene>
<evidence type="ECO:0000256" key="1">
    <source>
        <dbReference type="ARBA" id="ARBA00022490"/>
    </source>
</evidence>
<keyword evidence="2 9" id="KW-0547">Nucleotide-binding</keyword>
<dbReference type="SMART" id="SM00982">
    <property type="entry name" value="TRCF"/>
    <property type="match status" value="1"/>
</dbReference>
<sequence length="1157" mass="132086">MTLFSAIATKIQYWLQNQQELSLKGVSPNQWCLLAGSYFSSQLFNSTHLIVCSDQDEAEEVFESLKHLKNVHFYPGHNHSLYSSIMTSESALLARWSVLQRLQNNSPEIIVTTHEASVLLGPDRSFFQKNSFSIKKDDIISPFDLAKKLTDMGYFPASTIEEPGTFSRRGEIFDIYPISHPPVRLQYFDDLIEEIFSIDLETQKTIREKTYTELALVPGAGYLTKDPYATMLRSRIPQAQPAFKNKYEARKQLLARVSENQLFENYPLYIPLFFEKPESLLDYLPADAKITFINNENGQKNLELFLASQAEDFEDISEDVESSSVIPGIENFYLPQFPKTKFKTLFVDQLDIAVNLETPFDKELHLNFEKLKSYLQTKLQMSGSVPDNKFEYIKGSLKILRKELNVHGHLVVNYKSENARQELQYLLEENKLTEIGTRLQFVYGKLDEGFYYKNENIFVLSEGDFFSVKKKKTKQVKATNKDLFAEQIATLKINDYVIHRDYGIGVYKGLETIQAGDQQNDYLVIHYEDNDKVYVPVYKLNLVQKHADSSSGLKVASLKSKKFAELKTKARGSVKKLAFDLLKLQAERKLRGGYPFSAPDHLFKEFELSFAFEETPDQSKAIQDVLDDMQQQYPMDRLVCGDVGFGKTEVAMRAAMKAVLDKKQVVLLVPTTVLALQHYHSFKKRFENFPVNVDMISRFKTAKQKTETMGLVAEGKVDILVGTHAVLSDKLEFHDLGLLIIDEEHRFGVAHKEKLKVLKTGVDVLTMTATPIPRTLQLSFLGIRDLSLIQTAPPRRQAIKTYIIKEDDLTLKSAIEKELSRGGQIYYVHNRVHDIEEHEIYLKKLVPSARISVTHGQMNERELEKRINDFYDHKADILLATTIIESGIDIPNANTMIIDRADTYGLAQLHQLRGRIGRSDRKAYAYFIVPENRIISETAQRRLHALQTYAEMGSGFALASSDMEIRGAGDILGGEQSGHIEAIGLEFYMDLLQEAIQEIRGEQKVSVKNIEIQAPFSAYIPNGYIPDHALRLKYYKRLSNCSDLGRLEDIISELTDAFGITPKELEALYSILRSRIIFQPLGLRLVKVGGTQIALFFDQEILNHNHQLRDKMLNFFMNKPKLYKINPDSSVNALFKETVSHNTLLEFAKHIAANMGV</sequence>